<dbReference type="Pfam" id="PF00201">
    <property type="entry name" value="UDPGT"/>
    <property type="match status" value="1"/>
</dbReference>
<dbReference type="PANTHER" id="PTHR48043">
    <property type="entry name" value="EG:EG0003.4 PROTEIN-RELATED"/>
    <property type="match status" value="1"/>
</dbReference>
<dbReference type="EMBL" id="GEBQ01026296">
    <property type="protein sequence ID" value="JAT13681.1"/>
    <property type="molecule type" value="Transcribed_RNA"/>
</dbReference>
<dbReference type="GO" id="GO:0016020">
    <property type="term" value="C:membrane"/>
    <property type="evidence" value="ECO:0007669"/>
    <property type="project" value="UniProtKB-SubCell"/>
</dbReference>
<dbReference type="InterPro" id="IPR035595">
    <property type="entry name" value="UDP_glycos_trans_CS"/>
</dbReference>
<dbReference type="InterPro" id="IPR050271">
    <property type="entry name" value="UDP-glycosyltransferase"/>
</dbReference>
<evidence type="ECO:0000256" key="3">
    <source>
        <dbReference type="ARBA" id="ARBA00022679"/>
    </source>
</evidence>
<dbReference type="AlphaFoldDB" id="A0A1B6KQH8"/>
<evidence type="ECO:0000256" key="4">
    <source>
        <dbReference type="RuleBase" id="RU003718"/>
    </source>
</evidence>
<dbReference type="FunFam" id="3.40.50.2000:FF:000021">
    <property type="entry name" value="UDP-glucuronosyltransferase"/>
    <property type="match status" value="1"/>
</dbReference>
<comment type="catalytic activity">
    <reaction evidence="5">
        <text>glucuronate acceptor + UDP-alpha-D-glucuronate = acceptor beta-D-glucuronoside + UDP + H(+)</text>
        <dbReference type="Rhea" id="RHEA:21032"/>
        <dbReference type="ChEBI" id="CHEBI:15378"/>
        <dbReference type="ChEBI" id="CHEBI:58052"/>
        <dbReference type="ChEBI" id="CHEBI:58223"/>
        <dbReference type="ChEBI" id="CHEBI:132367"/>
        <dbReference type="ChEBI" id="CHEBI:132368"/>
        <dbReference type="EC" id="2.4.1.17"/>
    </reaction>
</comment>
<dbReference type="GO" id="GO:0015020">
    <property type="term" value="F:glucuronosyltransferase activity"/>
    <property type="evidence" value="ECO:0007669"/>
    <property type="project" value="UniProtKB-EC"/>
</dbReference>
<dbReference type="InterPro" id="IPR002213">
    <property type="entry name" value="UDP_glucos_trans"/>
</dbReference>
<keyword evidence="5" id="KW-0472">Membrane</keyword>
<gene>
    <name evidence="6" type="ORF">g.12775</name>
</gene>
<comment type="subcellular location">
    <subcellularLocation>
        <location evidence="5">Membrane</location>
        <topology evidence="5">Single-pass membrane protein</topology>
    </subcellularLocation>
</comment>
<name>A0A1B6KQH8_9HEMI</name>
<reference evidence="6" key="1">
    <citation type="submission" date="2015-11" db="EMBL/GenBank/DDBJ databases">
        <title>De novo transcriptome assembly of four potential Pierce s Disease insect vectors from Arizona vineyards.</title>
        <authorList>
            <person name="Tassone E.E."/>
        </authorList>
    </citation>
    <scope>NUCLEOTIDE SEQUENCE</scope>
</reference>
<feature type="signal peptide" evidence="5">
    <location>
        <begin position="1"/>
        <end position="18"/>
    </location>
</feature>
<organism evidence="6">
    <name type="scientific">Graphocephala atropunctata</name>
    <dbReference type="NCBI Taxonomy" id="36148"/>
    <lineage>
        <taxon>Eukaryota</taxon>
        <taxon>Metazoa</taxon>
        <taxon>Ecdysozoa</taxon>
        <taxon>Arthropoda</taxon>
        <taxon>Hexapoda</taxon>
        <taxon>Insecta</taxon>
        <taxon>Pterygota</taxon>
        <taxon>Neoptera</taxon>
        <taxon>Paraneoptera</taxon>
        <taxon>Hemiptera</taxon>
        <taxon>Auchenorrhyncha</taxon>
        <taxon>Membracoidea</taxon>
        <taxon>Cicadellidae</taxon>
        <taxon>Cicadellinae</taxon>
        <taxon>Cicadellini</taxon>
        <taxon>Graphocephala</taxon>
    </lineage>
</organism>
<feature type="chain" id="PRO_5008447367" description="UDP-glucuronosyltransferase" evidence="5">
    <location>
        <begin position="19"/>
        <end position="521"/>
    </location>
</feature>
<dbReference type="SUPFAM" id="SSF53756">
    <property type="entry name" value="UDP-Glycosyltransferase/glycogen phosphorylase"/>
    <property type="match status" value="1"/>
</dbReference>
<evidence type="ECO:0000256" key="5">
    <source>
        <dbReference type="RuleBase" id="RU362059"/>
    </source>
</evidence>
<dbReference type="CDD" id="cd03784">
    <property type="entry name" value="GT1_Gtf-like"/>
    <property type="match status" value="1"/>
</dbReference>
<dbReference type="PROSITE" id="PS00375">
    <property type="entry name" value="UDPGT"/>
    <property type="match status" value="1"/>
</dbReference>
<dbReference type="EC" id="2.4.1.17" evidence="5"/>
<evidence type="ECO:0000313" key="6">
    <source>
        <dbReference type="EMBL" id="JAT13681.1"/>
    </source>
</evidence>
<dbReference type="Gene3D" id="3.40.50.2000">
    <property type="entry name" value="Glycogen Phosphorylase B"/>
    <property type="match status" value="2"/>
</dbReference>
<proteinExistence type="inferred from homology"/>
<dbReference type="PANTHER" id="PTHR48043:SF159">
    <property type="entry name" value="EG:EG0003.4 PROTEIN-RELATED"/>
    <property type="match status" value="1"/>
</dbReference>
<evidence type="ECO:0000256" key="2">
    <source>
        <dbReference type="ARBA" id="ARBA00022676"/>
    </source>
</evidence>
<protein>
    <recommendedName>
        <fullName evidence="5">UDP-glucuronosyltransferase</fullName>
        <ecNumber evidence="5">2.4.1.17</ecNumber>
    </recommendedName>
</protein>
<evidence type="ECO:0000256" key="1">
    <source>
        <dbReference type="ARBA" id="ARBA00009995"/>
    </source>
</evidence>
<keyword evidence="5" id="KW-0812">Transmembrane</keyword>
<sequence>MMLPVLLLLLTVAGCTHSARILAVLPMPAKSHHIMFQAIFRSLSARGHQIVCYTSTPLSTHVENYTEIPLKDADEIKEALTQDYFNGLLNTSPIAFASMLFKDYRRMLDKLFKNNKIQELIESREHFDLVFLEISFAQEPLLAFGHRFKAPVISLHPFGSFSLVNTITGNPLSLAHVPDSSLPFSDQMSLYERATNVYSILKTLYLYHNEYLPSLDAYTRDMFKNPGIPAVVDMLRNISLVINNAHPTVHYAQPYTPNLLPLGGIHLSQQRTPLPKEMKEFLDGAENGVIYLSMGSVVPDHFLPAEYFNNFINVFRRLPQRVLWKTTSELNNLPDNVMVSKWTPQQDVLAHPNVVLFMTHGGLQSQHETISTGVPVVCVPFFGDQPMNARFYEHFEIGVKILFNDLSEETIFKAIREVLDNPKYKENMKRMSRIYTDRPKSAVDSLGFWVEYVLRHGGAQHLKPASADLPWYQLYLLDVVAALLLTAAALLASLCFVTKKVFCSVKTLIYGKVISSNKKRN</sequence>
<accession>A0A1B6KQH8</accession>
<keyword evidence="5" id="KW-0732">Signal</keyword>
<keyword evidence="5" id="KW-1133">Transmembrane helix</keyword>
<feature type="transmembrane region" description="Helical" evidence="5">
    <location>
        <begin position="474"/>
        <end position="497"/>
    </location>
</feature>
<comment type="similarity">
    <text evidence="1 4">Belongs to the UDP-glycosyltransferase family.</text>
</comment>
<keyword evidence="3 4" id="KW-0808">Transferase</keyword>
<keyword evidence="2 4" id="KW-0328">Glycosyltransferase</keyword>